<dbReference type="PANTHER" id="PTHR33164">
    <property type="entry name" value="TRANSCRIPTIONAL REGULATOR, MARR FAMILY"/>
    <property type="match status" value="1"/>
</dbReference>
<dbReference type="GO" id="GO:0003700">
    <property type="term" value="F:DNA-binding transcription factor activity"/>
    <property type="evidence" value="ECO:0007669"/>
    <property type="project" value="InterPro"/>
</dbReference>
<gene>
    <name evidence="3" type="ORF">F5X71_02140</name>
</gene>
<dbReference type="EMBL" id="CP046171">
    <property type="protein sequence ID" value="QIS01274.1"/>
    <property type="molecule type" value="Genomic_DNA"/>
</dbReference>
<dbReference type="PANTHER" id="PTHR33164:SF99">
    <property type="entry name" value="MARR FAMILY REGULATORY PROTEIN"/>
    <property type="match status" value="1"/>
</dbReference>
<proteinExistence type="predicted"/>
<name>A0A6G9XK41_NOCBR</name>
<dbReference type="AlphaFoldDB" id="A0A6G9XK41"/>
<dbReference type="SMART" id="SM00347">
    <property type="entry name" value="HTH_MARR"/>
    <property type="match status" value="1"/>
</dbReference>
<sequence length="168" mass="18676">MTDSVRRSSESARRPTESDQRRAADAGWAAYQRMRLRVDTEIARDLERATGLSLPDYDVLAAVAEVAATAACVRVRGLAAHLRWPHSRLSRQLGRMRRRELIAREPCERDGRGDDVLLTAAGRRALAAAAPAHRASVRRRFADLLTTAQLRALVEIEESIARGPADRK</sequence>
<feature type="domain" description="HTH marR-type" evidence="2">
    <location>
        <begin position="1"/>
        <end position="162"/>
    </location>
</feature>
<organism evidence="3 4">
    <name type="scientific">Nocardia brasiliensis</name>
    <dbReference type="NCBI Taxonomy" id="37326"/>
    <lineage>
        <taxon>Bacteria</taxon>
        <taxon>Bacillati</taxon>
        <taxon>Actinomycetota</taxon>
        <taxon>Actinomycetes</taxon>
        <taxon>Mycobacteriales</taxon>
        <taxon>Nocardiaceae</taxon>
        <taxon>Nocardia</taxon>
    </lineage>
</organism>
<dbReference type="Pfam" id="PF12802">
    <property type="entry name" value="MarR_2"/>
    <property type="match status" value="1"/>
</dbReference>
<feature type="region of interest" description="Disordered" evidence="1">
    <location>
        <begin position="1"/>
        <end position="24"/>
    </location>
</feature>
<dbReference type="GO" id="GO:0006950">
    <property type="term" value="P:response to stress"/>
    <property type="evidence" value="ECO:0007669"/>
    <property type="project" value="TreeGrafter"/>
</dbReference>
<dbReference type="InterPro" id="IPR000835">
    <property type="entry name" value="HTH_MarR-typ"/>
</dbReference>
<dbReference type="Proteomes" id="UP000501705">
    <property type="component" value="Chromosome"/>
</dbReference>
<dbReference type="InterPro" id="IPR036388">
    <property type="entry name" value="WH-like_DNA-bd_sf"/>
</dbReference>
<protein>
    <submittedName>
        <fullName evidence="3">MarR family transcriptional regulator</fullName>
    </submittedName>
</protein>
<dbReference type="RefSeq" id="WP_167460420.1">
    <property type="nucleotide sequence ID" value="NZ_CP046171.1"/>
</dbReference>
<evidence type="ECO:0000313" key="4">
    <source>
        <dbReference type="Proteomes" id="UP000501705"/>
    </source>
</evidence>
<evidence type="ECO:0000256" key="1">
    <source>
        <dbReference type="SAM" id="MobiDB-lite"/>
    </source>
</evidence>
<evidence type="ECO:0000313" key="3">
    <source>
        <dbReference type="EMBL" id="QIS01274.1"/>
    </source>
</evidence>
<accession>A0A6G9XK41</accession>
<dbReference type="SUPFAM" id="SSF46785">
    <property type="entry name" value="Winged helix' DNA-binding domain"/>
    <property type="match status" value="1"/>
</dbReference>
<reference evidence="3 4" key="1">
    <citation type="journal article" date="2019" name="ACS Chem. Biol.">
        <title>Identification and Mobilization of a Cryptic Antibiotic Biosynthesis Gene Locus from a Human-Pathogenic Nocardia Isolate.</title>
        <authorList>
            <person name="Herisse M."/>
            <person name="Ishida K."/>
            <person name="Porter J.L."/>
            <person name="Howden B."/>
            <person name="Hertweck C."/>
            <person name="Stinear T.P."/>
            <person name="Pidot S.J."/>
        </authorList>
    </citation>
    <scope>NUCLEOTIDE SEQUENCE [LARGE SCALE GENOMIC DNA]</scope>
    <source>
        <strain evidence="3 4">AUSMDU00024985</strain>
    </source>
</reference>
<dbReference type="PROSITE" id="PS50995">
    <property type="entry name" value="HTH_MARR_2"/>
    <property type="match status" value="1"/>
</dbReference>
<dbReference type="InterPro" id="IPR039422">
    <property type="entry name" value="MarR/SlyA-like"/>
</dbReference>
<dbReference type="InterPro" id="IPR036390">
    <property type="entry name" value="WH_DNA-bd_sf"/>
</dbReference>
<dbReference type="Gene3D" id="1.10.10.10">
    <property type="entry name" value="Winged helix-like DNA-binding domain superfamily/Winged helix DNA-binding domain"/>
    <property type="match status" value="1"/>
</dbReference>
<evidence type="ECO:0000259" key="2">
    <source>
        <dbReference type="PROSITE" id="PS50995"/>
    </source>
</evidence>